<proteinExistence type="predicted"/>
<dbReference type="Proteomes" id="UP000245431">
    <property type="component" value="Plasmid PVE_plasmid"/>
</dbReference>
<keyword evidence="1" id="KW-0614">Plasmid</keyword>
<dbReference type="AlphaFoldDB" id="A0A1D3K9Y7"/>
<evidence type="ECO:0000313" key="2">
    <source>
        <dbReference type="Proteomes" id="UP000245431"/>
    </source>
</evidence>
<evidence type="ECO:0000313" key="1">
    <source>
        <dbReference type="EMBL" id="SBW85117.1"/>
    </source>
</evidence>
<accession>A0A1D3K9Y7</accession>
<dbReference type="EMBL" id="LT599585">
    <property type="protein sequence ID" value="SBW85117.1"/>
    <property type="molecule type" value="Genomic_DNA"/>
</dbReference>
<gene>
    <name evidence="1" type="ORF">PVE_P0072</name>
</gene>
<organism evidence="1 2">
    <name type="scientific">Pseudomonas veronii 1YdBTEX2</name>
    <dbReference type="NCBI Taxonomy" id="1295141"/>
    <lineage>
        <taxon>Bacteria</taxon>
        <taxon>Pseudomonadati</taxon>
        <taxon>Pseudomonadota</taxon>
        <taxon>Gammaproteobacteria</taxon>
        <taxon>Pseudomonadales</taxon>
        <taxon>Pseudomonadaceae</taxon>
        <taxon>Pseudomonas</taxon>
    </lineage>
</organism>
<protein>
    <submittedName>
        <fullName evidence="1">Uncharacterized protein</fullName>
    </submittedName>
</protein>
<geneLocation type="plasmid" evidence="2">
    <name>pve_Plasmid</name>
</geneLocation>
<reference evidence="2" key="1">
    <citation type="submission" date="2016-07" db="EMBL/GenBank/DDBJ databases">
        <authorList>
            <person name="Florea S."/>
            <person name="Webb J.S."/>
            <person name="Jaromczyk J."/>
            <person name="Schardl C.L."/>
        </authorList>
    </citation>
    <scope>NUCLEOTIDE SEQUENCE [LARGE SCALE GENOMIC DNA]</scope>
    <source>
        <strain evidence="2">1YdBTEX2</strain>
        <plasmid evidence="2">Plasmid pve_Plasmid</plasmid>
    </source>
</reference>
<name>A0A1D3K9Y7_PSEVE</name>
<sequence>MNERQTACWIPTHSNSRDNEGLTFCVTSFAIRYQVDFAEALLFILIRHITRCNDKILYSSGEIRFHPSRSSHGRLALQLNVASPPV</sequence>